<keyword evidence="2" id="KW-1185">Reference proteome</keyword>
<organism evidence="1 2">
    <name type="scientific">Tanacetum coccineum</name>
    <dbReference type="NCBI Taxonomy" id="301880"/>
    <lineage>
        <taxon>Eukaryota</taxon>
        <taxon>Viridiplantae</taxon>
        <taxon>Streptophyta</taxon>
        <taxon>Embryophyta</taxon>
        <taxon>Tracheophyta</taxon>
        <taxon>Spermatophyta</taxon>
        <taxon>Magnoliopsida</taxon>
        <taxon>eudicotyledons</taxon>
        <taxon>Gunneridae</taxon>
        <taxon>Pentapetalae</taxon>
        <taxon>asterids</taxon>
        <taxon>campanulids</taxon>
        <taxon>Asterales</taxon>
        <taxon>Asteraceae</taxon>
        <taxon>Asteroideae</taxon>
        <taxon>Anthemideae</taxon>
        <taxon>Anthemidinae</taxon>
        <taxon>Tanacetum</taxon>
    </lineage>
</organism>
<accession>A0ABQ5BBA6</accession>
<comment type="caution">
    <text evidence="1">The sequence shown here is derived from an EMBL/GenBank/DDBJ whole genome shotgun (WGS) entry which is preliminary data.</text>
</comment>
<protein>
    <submittedName>
        <fullName evidence="1">Uncharacterized protein</fullName>
    </submittedName>
</protein>
<evidence type="ECO:0000313" key="1">
    <source>
        <dbReference type="EMBL" id="GJT11876.1"/>
    </source>
</evidence>
<sequence length="104" mass="10833">MYGLKSGSVPLLSPRFTSKGEKLGSTSIGVPKVSSTSFGRVTDGVYDSIDGRTYGVHCGLGLSILSSIISRSPIGSSSNHAIHLGNSIMSSNLQVIAMELFSKV</sequence>
<gene>
    <name evidence="1" type="ORF">Tco_0858918</name>
</gene>
<evidence type="ECO:0000313" key="2">
    <source>
        <dbReference type="Proteomes" id="UP001151760"/>
    </source>
</evidence>
<dbReference type="Proteomes" id="UP001151760">
    <property type="component" value="Unassembled WGS sequence"/>
</dbReference>
<name>A0ABQ5BBA6_9ASTR</name>
<reference evidence="1" key="2">
    <citation type="submission" date="2022-01" db="EMBL/GenBank/DDBJ databases">
        <authorList>
            <person name="Yamashiro T."/>
            <person name="Shiraishi A."/>
            <person name="Satake H."/>
            <person name="Nakayama K."/>
        </authorList>
    </citation>
    <scope>NUCLEOTIDE SEQUENCE</scope>
</reference>
<reference evidence="1" key="1">
    <citation type="journal article" date="2022" name="Int. J. Mol. Sci.">
        <title>Draft Genome of Tanacetum Coccineum: Genomic Comparison of Closely Related Tanacetum-Family Plants.</title>
        <authorList>
            <person name="Yamashiro T."/>
            <person name="Shiraishi A."/>
            <person name="Nakayama K."/>
            <person name="Satake H."/>
        </authorList>
    </citation>
    <scope>NUCLEOTIDE SEQUENCE</scope>
</reference>
<proteinExistence type="predicted"/>
<dbReference type="EMBL" id="BQNB010013103">
    <property type="protein sequence ID" value="GJT11876.1"/>
    <property type="molecule type" value="Genomic_DNA"/>
</dbReference>